<name>A0A3L8S236_CHLGU</name>
<accession>A0A3L8S236</accession>
<dbReference type="AlphaFoldDB" id="A0A3L8S236"/>
<sequence>MCTAPHNVLSSQRTGSRLRAFTTHFCSALLVQDLRMSLAISFSRSLLHHAPYPPHKGEPWLVTLRAPGLILKRADTENRSRSSERIIWNLQLALAKKAVQSQSRV</sequence>
<dbReference type="Proteomes" id="UP000276834">
    <property type="component" value="Unassembled WGS sequence"/>
</dbReference>
<evidence type="ECO:0000313" key="2">
    <source>
        <dbReference type="Proteomes" id="UP000276834"/>
    </source>
</evidence>
<dbReference type="EMBL" id="QUSF01000086">
    <property type="protein sequence ID" value="RLV94246.1"/>
    <property type="molecule type" value="Genomic_DNA"/>
</dbReference>
<reference evidence="1 2" key="1">
    <citation type="journal article" date="2018" name="Proc. R. Soc. B">
        <title>A non-coding region near Follistatin controls head colour polymorphism in the Gouldian finch.</title>
        <authorList>
            <person name="Toomey M.B."/>
            <person name="Marques C.I."/>
            <person name="Andrade P."/>
            <person name="Araujo P.M."/>
            <person name="Sabatino S."/>
            <person name="Gazda M.A."/>
            <person name="Afonso S."/>
            <person name="Lopes R.J."/>
            <person name="Corbo J.C."/>
            <person name="Carneiro M."/>
        </authorList>
    </citation>
    <scope>NUCLEOTIDE SEQUENCE [LARGE SCALE GENOMIC DNA]</scope>
    <source>
        <strain evidence="1">Red01</strain>
        <tissue evidence="1">Muscle</tissue>
    </source>
</reference>
<comment type="caution">
    <text evidence="1">The sequence shown here is derived from an EMBL/GenBank/DDBJ whole genome shotgun (WGS) entry which is preliminary data.</text>
</comment>
<protein>
    <submittedName>
        <fullName evidence="1">Uncharacterized protein</fullName>
    </submittedName>
</protein>
<organism evidence="1 2">
    <name type="scientific">Chloebia gouldiae</name>
    <name type="common">Gouldian finch</name>
    <name type="synonym">Erythrura gouldiae</name>
    <dbReference type="NCBI Taxonomy" id="44316"/>
    <lineage>
        <taxon>Eukaryota</taxon>
        <taxon>Metazoa</taxon>
        <taxon>Chordata</taxon>
        <taxon>Craniata</taxon>
        <taxon>Vertebrata</taxon>
        <taxon>Euteleostomi</taxon>
        <taxon>Archelosauria</taxon>
        <taxon>Archosauria</taxon>
        <taxon>Dinosauria</taxon>
        <taxon>Saurischia</taxon>
        <taxon>Theropoda</taxon>
        <taxon>Coelurosauria</taxon>
        <taxon>Aves</taxon>
        <taxon>Neognathae</taxon>
        <taxon>Neoaves</taxon>
        <taxon>Telluraves</taxon>
        <taxon>Australaves</taxon>
        <taxon>Passeriformes</taxon>
        <taxon>Passeroidea</taxon>
        <taxon>Passeridae</taxon>
        <taxon>Chloebia</taxon>
    </lineage>
</organism>
<keyword evidence="2" id="KW-1185">Reference proteome</keyword>
<proteinExistence type="predicted"/>
<evidence type="ECO:0000313" key="1">
    <source>
        <dbReference type="EMBL" id="RLV94246.1"/>
    </source>
</evidence>
<gene>
    <name evidence="1" type="ORF">DV515_00013217</name>
</gene>